<proteinExistence type="predicted"/>
<dbReference type="EMBL" id="PUHQ01000009">
    <property type="protein sequence ID" value="KAG0665406.1"/>
    <property type="molecule type" value="Genomic_DNA"/>
</dbReference>
<evidence type="ECO:0000313" key="2">
    <source>
        <dbReference type="Proteomes" id="UP000777482"/>
    </source>
</evidence>
<evidence type="ECO:0000313" key="1">
    <source>
        <dbReference type="EMBL" id="KAG0665406.1"/>
    </source>
</evidence>
<organism evidence="1 2">
    <name type="scientific">Rhodotorula mucilaginosa</name>
    <name type="common">Yeast</name>
    <name type="synonym">Rhodotorula rubra</name>
    <dbReference type="NCBI Taxonomy" id="5537"/>
    <lineage>
        <taxon>Eukaryota</taxon>
        <taxon>Fungi</taxon>
        <taxon>Dikarya</taxon>
        <taxon>Basidiomycota</taxon>
        <taxon>Pucciniomycotina</taxon>
        <taxon>Microbotryomycetes</taxon>
        <taxon>Sporidiobolales</taxon>
        <taxon>Sporidiobolaceae</taxon>
        <taxon>Rhodotorula</taxon>
    </lineage>
</organism>
<keyword evidence="2" id="KW-1185">Reference proteome</keyword>
<accession>A0A9P6W6L8</accession>
<gene>
    <name evidence="1" type="ORF">C6P46_006853</name>
</gene>
<dbReference type="OrthoDB" id="2530475at2759"/>
<sequence>MATTKTYLCYGIPVTNESLTYATLAYQRLEGPFRFTRLVQKRRREGTLQTSPTSAVGSLPVELWDLVRYKLTDLELSATKRKFMIDHACGDCSEEASEEDPRISYWNNLSACSWCEEEMNDPSADPEDWPQSPASQPSAVAFIALSPSPYLPPERINANDHASFIEPEVDEDRVRNDGIWPLSFDKPANADLRFHHLLRDLRLSPLKVSDGKIGVARARRSKRTRTYEGFNDNEEVRPKWYLFTTVEHVERDPTRARRTCELLRAEKSPCISFASLHPASKAATLQKRRDLHSSSGTWSCIKHSIGAHFSWRRDLWPPLVLARLIPLVNHSLVALNLTSSASTPRTTSAMAAQTYLCYGIPVTNESITYATMAYEQVDGPLRFIRLVQKRVREGTLQASPASAVGSLPIELWNIVRHEVIDLELCAAERKFLDTHACPHCVRPDGCPNCGAPGAEKWKDLLRCIDCREVLSYYSGLDDVTLTKQCRALLHNYGLDMPSTRTLSFHSRRTGNCAEAEDHVSYEEPGVDEEDFFRNDGIWPISFKKPADANQRFRRLLRDWHLAPLKVGDGTIGIARDTNPDRERTYKRIDADNVKPRWHLFTNVQCELVQAGP</sequence>
<comment type="caution">
    <text evidence="1">The sequence shown here is derived from an EMBL/GenBank/DDBJ whole genome shotgun (WGS) entry which is preliminary data.</text>
</comment>
<reference evidence="1 2" key="1">
    <citation type="submission" date="2020-11" db="EMBL/GenBank/DDBJ databases">
        <title>Kefir isolates.</title>
        <authorList>
            <person name="Marcisauskas S."/>
            <person name="Kim Y."/>
            <person name="Blasche S."/>
        </authorList>
    </citation>
    <scope>NUCLEOTIDE SEQUENCE [LARGE SCALE GENOMIC DNA]</scope>
    <source>
        <strain evidence="1 2">KR</strain>
    </source>
</reference>
<name>A0A9P6W6L8_RHOMI</name>
<dbReference type="AlphaFoldDB" id="A0A9P6W6L8"/>
<dbReference type="Proteomes" id="UP000777482">
    <property type="component" value="Unassembled WGS sequence"/>
</dbReference>
<protein>
    <submittedName>
        <fullName evidence="1">Uncharacterized protein</fullName>
    </submittedName>
</protein>